<dbReference type="EMBL" id="QKMR01000034">
    <property type="protein sequence ID" value="PYG84299.1"/>
    <property type="molecule type" value="Genomic_DNA"/>
</dbReference>
<gene>
    <name evidence="2" type="ORF">LY28_03663</name>
</gene>
<accession>A0A318XH55</accession>
<feature type="domain" description="DUF3806" evidence="1">
    <location>
        <begin position="75"/>
        <end position="141"/>
    </location>
</feature>
<evidence type="ECO:0000313" key="2">
    <source>
        <dbReference type="EMBL" id="PYG84299.1"/>
    </source>
</evidence>
<dbReference type="OrthoDB" id="1933531at2"/>
<dbReference type="InterPro" id="IPR024266">
    <property type="entry name" value="DUF3806"/>
</dbReference>
<reference evidence="2 3" key="1">
    <citation type="submission" date="2018-06" db="EMBL/GenBank/DDBJ databases">
        <title>Genomic Encyclopedia of Type Strains, Phase I: the one thousand microbial genomes (KMG-I) project.</title>
        <authorList>
            <person name="Kyrpides N."/>
        </authorList>
    </citation>
    <scope>NUCLEOTIDE SEQUENCE [LARGE SCALE GENOMIC DNA]</scope>
    <source>
        <strain evidence="2 3">DSM 19573</strain>
    </source>
</reference>
<dbReference type="Pfam" id="PF12713">
    <property type="entry name" value="DUF3806"/>
    <property type="match status" value="1"/>
</dbReference>
<protein>
    <submittedName>
        <fullName evidence="2">Uncharacterized protein DUF3806</fullName>
    </submittedName>
</protein>
<proteinExistence type="predicted"/>
<evidence type="ECO:0000259" key="1">
    <source>
        <dbReference type="Pfam" id="PF12713"/>
    </source>
</evidence>
<evidence type="ECO:0000313" key="3">
    <source>
        <dbReference type="Proteomes" id="UP000248132"/>
    </source>
</evidence>
<organism evidence="2 3">
    <name type="scientific">Ruminiclostridium sufflavum DSM 19573</name>
    <dbReference type="NCBI Taxonomy" id="1121337"/>
    <lineage>
        <taxon>Bacteria</taxon>
        <taxon>Bacillati</taxon>
        <taxon>Bacillota</taxon>
        <taxon>Clostridia</taxon>
        <taxon>Eubacteriales</taxon>
        <taxon>Oscillospiraceae</taxon>
        <taxon>Ruminiclostridium</taxon>
    </lineage>
</organism>
<name>A0A318XH55_9FIRM</name>
<dbReference type="RefSeq" id="WP_110463602.1">
    <property type="nucleotide sequence ID" value="NZ_QKMR01000034.1"/>
</dbReference>
<dbReference type="Proteomes" id="UP000248132">
    <property type="component" value="Unassembled WGS sequence"/>
</dbReference>
<sequence>MKDVLDLSQKIDNLSRKAVHYAKGFSKDLDYTENSIDAVEEILEYYHNDLKGNIIKNFLRKIKNEVPTESQIWSLAAIWGAYLGDVICKNNSDRCKWVYEDEFGTGAILHIKIDNNSRAYPIDKVYKRLKNGSEDNITTFYEVLKKTLLKH</sequence>
<comment type="caution">
    <text evidence="2">The sequence shown here is derived from an EMBL/GenBank/DDBJ whole genome shotgun (WGS) entry which is preliminary data.</text>
</comment>
<keyword evidence="3" id="KW-1185">Reference proteome</keyword>
<dbReference type="AlphaFoldDB" id="A0A318XH55"/>